<evidence type="ECO:0000259" key="15">
    <source>
        <dbReference type="PROSITE" id="PS50011"/>
    </source>
</evidence>
<dbReference type="GO" id="GO:0005840">
    <property type="term" value="C:ribosome"/>
    <property type="evidence" value="ECO:0007669"/>
    <property type="project" value="UniProtKB-KW"/>
</dbReference>
<dbReference type="FunFam" id="1.10.510.10:FF:000534">
    <property type="entry name" value="Serine/threonine-protein kinase PKH2"/>
    <property type="match status" value="1"/>
</dbReference>
<evidence type="ECO:0000313" key="16">
    <source>
        <dbReference type="EMBL" id="OUT24369.1"/>
    </source>
</evidence>
<dbReference type="InterPro" id="IPR011009">
    <property type="entry name" value="Kinase-like_dom_sf"/>
</dbReference>
<dbReference type="GO" id="GO:1990904">
    <property type="term" value="C:ribonucleoprotein complex"/>
    <property type="evidence" value="ECO:0007669"/>
    <property type="project" value="UniProtKB-KW"/>
</dbReference>
<feature type="compositionally biased region" description="Polar residues" evidence="14">
    <location>
        <begin position="593"/>
        <end position="608"/>
    </location>
</feature>
<evidence type="ECO:0000256" key="6">
    <source>
        <dbReference type="ARBA" id="ARBA00022741"/>
    </source>
</evidence>
<evidence type="ECO:0000256" key="3">
    <source>
        <dbReference type="ARBA" id="ARBA00012513"/>
    </source>
</evidence>
<keyword evidence="6 13" id="KW-0547">Nucleotide-binding</keyword>
<evidence type="ECO:0000256" key="11">
    <source>
        <dbReference type="ARBA" id="ARBA00047899"/>
    </source>
</evidence>
<evidence type="ECO:0000256" key="1">
    <source>
        <dbReference type="ARBA" id="ARBA00009124"/>
    </source>
</evidence>
<dbReference type="Pfam" id="PF00069">
    <property type="entry name" value="Pkinase"/>
    <property type="match status" value="1"/>
</dbReference>
<dbReference type="SUPFAM" id="SSF50104">
    <property type="entry name" value="Translation proteins SH3-like domain"/>
    <property type="match status" value="1"/>
</dbReference>
<comment type="similarity">
    <text evidence="2">Belongs to the protein kinase superfamily. AGC Ser/Thr protein kinase family. PDPK1 subfamily.</text>
</comment>
<evidence type="ECO:0000313" key="17">
    <source>
        <dbReference type="Proteomes" id="UP000195871"/>
    </source>
</evidence>
<evidence type="ECO:0000256" key="9">
    <source>
        <dbReference type="ARBA" id="ARBA00022980"/>
    </source>
</evidence>
<dbReference type="GO" id="GO:0030447">
    <property type="term" value="P:filamentous growth"/>
    <property type="evidence" value="ECO:0007669"/>
    <property type="project" value="UniProtKB-ARBA"/>
</dbReference>
<feature type="compositionally biased region" description="Low complexity" evidence="14">
    <location>
        <begin position="609"/>
        <end position="622"/>
    </location>
</feature>
<evidence type="ECO:0000256" key="4">
    <source>
        <dbReference type="ARBA" id="ARBA00022527"/>
    </source>
</evidence>
<evidence type="ECO:0000256" key="10">
    <source>
        <dbReference type="ARBA" id="ARBA00023274"/>
    </source>
</evidence>
<dbReference type="GO" id="GO:0006412">
    <property type="term" value="P:translation"/>
    <property type="evidence" value="ECO:0007669"/>
    <property type="project" value="InterPro"/>
</dbReference>
<feature type="compositionally biased region" description="Low complexity" evidence="14">
    <location>
        <begin position="572"/>
        <end position="592"/>
    </location>
</feature>
<proteinExistence type="inferred from homology"/>
<feature type="region of interest" description="Disordered" evidence="14">
    <location>
        <begin position="752"/>
        <end position="771"/>
    </location>
</feature>
<dbReference type="PROSITE" id="PS00108">
    <property type="entry name" value="PROTEIN_KINASE_ST"/>
    <property type="match status" value="1"/>
</dbReference>
<evidence type="ECO:0000256" key="5">
    <source>
        <dbReference type="ARBA" id="ARBA00022679"/>
    </source>
</evidence>
<feature type="compositionally biased region" description="Polar residues" evidence="14">
    <location>
        <begin position="676"/>
        <end position="687"/>
    </location>
</feature>
<keyword evidence="7" id="KW-0418">Kinase</keyword>
<feature type="compositionally biased region" description="Polar residues" evidence="14">
    <location>
        <begin position="42"/>
        <end position="51"/>
    </location>
</feature>
<dbReference type="InterPro" id="IPR017441">
    <property type="entry name" value="Protein_kinase_ATP_BS"/>
</dbReference>
<feature type="compositionally biased region" description="Polar residues" evidence="14">
    <location>
        <begin position="13"/>
        <end position="24"/>
    </location>
</feature>
<dbReference type="GO" id="GO:0004674">
    <property type="term" value="F:protein serine/threonine kinase activity"/>
    <property type="evidence" value="ECO:0007669"/>
    <property type="project" value="UniProtKB-KW"/>
</dbReference>
<evidence type="ECO:0000256" key="12">
    <source>
        <dbReference type="ARBA" id="ARBA00048679"/>
    </source>
</evidence>
<dbReference type="PROSITE" id="PS00107">
    <property type="entry name" value="PROTEIN_KINASE_ATP"/>
    <property type="match status" value="1"/>
</dbReference>
<keyword evidence="4" id="KW-0723">Serine/threonine-protein kinase</keyword>
<protein>
    <recommendedName>
        <fullName evidence="3">non-specific serine/threonine protein kinase</fullName>
        <ecNumber evidence="3">2.7.11.1</ecNumber>
    </recommendedName>
</protein>
<dbReference type="Pfam" id="PF01777">
    <property type="entry name" value="Ribosomal_L27e"/>
    <property type="match status" value="1"/>
</dbReference>
<dbReference type="Proteomes" id="UP000195871">
    <property type="component" value="Unassembled WGS sequence"/>
</dbReference>
<dbReference type="SMART" id="SM00220">
    <property type="entry name" value="S_TKc"/>
    <property type="match status" value="1"/>
</dbReference>
<dbReference type="AlphaFoldDB" id="A0A1Z8JUZ6"/>
<feature type="domain" description="Protein kinase" evidence="15">
    <location>
        <begin position="255"/>
        <end position="515"/>
    </location>
</feature>
<feature type="binding site" evidence="13">
    <location>
        <position position="284"/>
    </location>
    <ligand>
        <name>ATP</name>
        <dbReference type="ChEBI" id="CHEBI:30616"/>
    </ligand>
</feature>
<dbReference type="SUPFAM" id="SSF56112">
    <property type="entry name" value="Protein kinase-like (PK-like)"/>
    <property type="match status" value="1"/>
</dbReference>
<feature type="region of interest" description="Disordered" evidence="14">
    <location>
        <begin position="1021"/>
        <end position="1094"/>
    </location>
</feature>
<dbReference type="EC" id="2.7.11.1" evidence="3"/>
<comment type="catalytic activity">
    <reaction evidence="11">
        <text>L-threonyl-[protein] + ATP = O-phospho-L-threonyl-[protein] + ADP + H(+)</text>
        <dbReference type="Rhea" id="RHEA:46608"/>
        <dbReference type="Rhea" id="RHEA-COMP:11060"/>
        <dbReference type="Rhea" id="RHEA-COMP:11605"/>
        <dbReference type="ChEBI" id="CHEBI:15378"/>
        <dbReference type="ChEBI" id="CHEBI:30013"/>
        <dbReference type="ChEBI" id="CHEBI:30616"/>
        <dbReference type="ChEBI" id="CHEBI:61977"/>
        <dbReference type="ChEBI" id="CHEBI:456216"/>
        <dbReference type="EC" id="2.7.11.1"/>
    </reaction>
</comment>
<keyword evidence="5" id="KW-0808">Transferase</keyword>
<organism evidence="16 17">
    <name type="scientific">Pichia kudriavzevii</name>
    <name type="common">Yeast</name>
    <name type="synonym">Issatchenkia orientalis</name>
    <dbReference type="NCBI Taxonomy" id="4909"/>
    <lineage>
        <taxon>Eukaryota</taxon>
        <taxon>Fungi</taxon>
        <taxon>Dikarya</taxon>
        <taxon>Ascomycota</taxon>
        <taxon>Saccharomycotina</taxon>
        <taxon>Pichiomycetes</taxon>
        <taxon>Pichiales</taxon>
        <taxon>Pichiaceae</taxon>
        <taxon>Pichia</taxon>
    </lineage>
</organism>
<evidence type="ECO:0000256" key="7">
    <source>
        <dbReference type="ARBA" id="ARBA00022777"/>
    </source>
</evidence>
<dbReference type="InterPro" id="IPR039046">
    <property type="entry name" value="PDPK1"/>
</dbReference>
<comment type="catalytic activity">
    <reaction evidence="12">
        <text>L-seryl-[protein] + ATP = O-phospho-L-seryl-[protein] + ADP + H(+)</text>
        <dbReference type="Rhea" id="RHEA:17989"/>
        <dbReference type="Rhea" id="RHEA-COMP:9863"/>
        <dbReference type="Rhea" id="RHEA-COMP:11604"/>
        <dbReference type="ChEBI" id="CHEBI:15378"/>
        <dbReference type="ChEBI" id="CHEBI:29999"/>
        <dbReference type="ChEBI" id="CHEBI:30616"/>
        <dbReference type="ChEBI" id="CHEBI:83421"/>
        <dbReference type="ChEBI" id="CHEBI:456216"/>
        <dbReference type="EC" id="2.7.11.1"/>
    </reaction>
</comment>
<dbReference type="InterPro" id="IPR000719">
    <property type="entry name" value="Prot_kinase_dom"/>
</dbReference>
<dbReference type="FunFam" id="3.30.200.20:FF:000128">
    <property type="entry name" value="Serine/threonine-protein kinase ksg1"/>
    <property type="match status" value="1"/>
</dbReference>
<dbReference type="Gene3D" id="3.30.200.20">
    <property type="entry name" value="Phosphorylase Kinase, domain 1"/>
    <property type="match status" value="1"/>
</dbReference>
<feature type="region of interest" description="Disordered" evidence="14">
    <location>
        <begin position="548"/>
        <end position="694"/>
    </location>
</feature>
<evidence type="ECO:0000256" key="8">
    <source>
        <dbReference type="ARBA" id="ARBA00022840"/>
    </source>
</evidence>
<dbReference type="PANTHER" id="PTHR24356:SF163">
    <property type="entry name" value="3-PHOSPHOINOSITIDE-DEPENDENT PROTEIN KINASE 1-RELATED"/>
    <property type="match status" value="1"/>
</dbReference>
<dbReference type="InterPro" id="IPR041991">
    <property type="entry name" value="Ribosomal_eL27_KOW"/>
</dbReference>
<keyword evidence="9" id="KW-0689">Ribosomal protein</keyword>
<dbReference type="InterPro" id="IPR008271">
    <property type="entry name" value="Ser/Thr_kinase_AS"/>
</dbReference>
<dbReference type="InterPro" id="IPR008991">
    <property type="entry name" value="Translation_prot_SH3-like_sf"/>
</dbReference>
<evidence type="ECO:0000256" key="13">
    <source>
        <dbReference type="PROSITE-ProRule" id="PRU10141"/>
    </source>
</evidence>
<keyword evidence="8 13" id="KW-0067">ATP-binding</keyword>
<name>A0A1Z8JUZ6_PICKU</name>
<dbReference type="PANTHER" id="PTHR24356">
    <property type="entry name" value="SERINE/THREONINE-PROTEIN KINASE"/>
    <property type="match status" value="1"/>
</dbReference>
<evidence type="ECO:0000256" key="14">
    <source>
        <dbReference type="SAM" id="MobiDB-lite"/>
    </source>
</evidence>
<feature type="compositionally biased region" description="Low complexity" evidence="14">
    <location>
        <begin position="752"/>
        <end position="764"/>
    </location>
</feature>
<feature type="region of interest" description="Disordered" evidence="14">
    <location>
        <begin position="42"/>
        <end position="121"/>
    </location>
</feature>
<keyword evidence="10" id="KW-0687">Ribonucleoprotein</keyword>
<dbReference type="GO" id="GO:0000196">
    <property type="term" value="P:cell integrity MAPK cascade"/>
    <property type="evidence" value="ECO:0007669"/>
    <property type="project" value="UniProtKB-ARBA"/>
</dbReference>
<dbReference type="EMBL" id="NHMM01000001">
    <property type="protein sequence ID" value="OUT24369.1"/>
    <property type="molecule type" value="Genomic_DNA"/>
</dbReference>
<gene>
    <name evidence="16" type="ORF">CAS74_000757</name>
</gene>
<dbReference type="InterPro" id="IPR038655">
    <property type="entry name" value="Ribosomal_eL27_sf"/>
</dbReference>
<dbReference type="Gene3D" id="2.30.30.770">
    <property type="match status" value="1"/>
</dbReference>
<reference evidence="16 17" key="1">
    <citation type="submission" date="2017-05" db="EMBL/GenBank/DDBJ databases">
        <title>The Genome Sequence of Candida krusei Ckrusei653.</title>
        <authorList>
            <person name="Cuomo C."/>
            <person name="Forche A."/>
            <person name="Young S."/>
            <person name="Abouelleil A."/>
            <person name="Cao P."/>
            <person name="Chapman S."/>
            <person name="Cusick C."/>
            <person name="Shea T."/>
            <person name="Nusbaum C."/>
            <person name="Birren B."/>
        </authorList>
    </citation>
    <scope>NUCLEOTIDE SEQUENCE [LARGE SCALE GENOMIC DNA]</scope>
    <source>
        <strain evidence="16 17">Ckrusei653</strain>
    </source>
</reference>
<dbReference type="GO" id="GO:0005524">
    <property type="term" value="F:ATP binding"/>
    <property type="evidence" value="ECO:0007669"/>
    <property type="project" value="UniProtKB-UniRule"/>
</dbReference>
<dbReference type="GO" id="GO:0003735">
    <property type="term" value="F:structural constituent of ribosome"/>
    <property type="evidence" value="ECO:0007669"/>
    <property type="project" value="InterPro"/>
</dbReference>
<dbReference type="InterPro" id="IPR050236">
    <property type="entry name" value="Ser_Thr_kinase_AGC"/>
</dbReference>
<feature type="region of interest" description="Disordered" evidence="14">
    <location>
        <begin position="137"/>
        <end position="196"/>
    </location>
</feature>
<evidence type="ECO:0000256" key="2">
    <source>
        <dbReference type="ARBA" id="ARBA00010006"/>
    </source>
</evidence>
<sequence>MNGLNFDGKRSSDFTYQSLDPQTPTEIEEYSDLYDDYMLSPQSDHLESMNSGAAVYDQSVGPSVDDLRRPSSLNNGRLGSDESLDSSFAGTQPDISLQTPKLDYSNNFGSTSPETLNGQTRTPIFKRPVDNILQDHVGKSPKTPAHKGNNFNTTPTIKYESTDEEDENDNVSGKKYYNTSSTPNYDNTIDLNDDDDYDDDEVEKLRLLSKKKSQHLYSTQTSSNGSYGDKSNDAIIIKKVEGQPDQVIKKGIKDFKIGRELGEGSYSTVMLATDLTTHRNYALKILNKRHIIKEKKVRYVNIEKDALNRLGDHNGIVRLHYTFQDSQSLYFVLDFAENGELLTMIKKHGTMNEHCAKHYTVQLVDTIDYMHNNGIIHRDLKPENILIDKDLRLQITDFGTAKILDKDDSGNYPPDARAQSFVGTAEYVSPELLSDKYCGKAADVWAFGCIVYQMIAGKPPFKANNEYQTFQKIQKLQYAFTAGFPIIIRDLVKRVLILKPRERLTIPDIKRHMWFQDIDWNNEDQIWNTIPPELGPYKLSAKAMKPMPELNNQYPNGSSTSIHQPKKSKSGNVLLSNSRKVSSSSARQCSASANLAPTSAPTSNNGLGISTSSPNVISSSPNRNGSVGSTKKAKPKKKSASSAAVAALYGNQRKSSHGSATPASEHIPATPPVRTLASTHTPSSTPPALSKAGGHQTVYKVSESQHQTADLIVRSRQTIQPKERVYSSGSSVDVIPGTNIPRPVLNTKITSRTTTASRSRNNSSFKTAKPAEIPPMSKLDLKWVQFLKHPDERIVKVGIVESQKESTIQFEKKYKGLIIESPLGYVNKDNINMSNLFSSSDAESIMVFDKQDLNNEEVVEDQAEEPEATSSVDKFRKFFTVKQPALSHQEPLFHTRTLLITTFGRALLFAENLGVDKKLKYEITLEADLTNELVHFVEVVDRKLNSDEGLFAIMSDSMTICFKVEKQEVTQWTQSLANSRLLEKERKLRSYLLSHSELSRSNEDSAHAAATLAANMSPEIGASSNKSYNPKSKNKTAFPSTLRPPDSETHGSTHPPSTKVHRKKAPPPPPLQAASKTSNELPPSRSKKKSIGKGPIISAAISKAVSMASVNAAVGVKDKDENKKVNTSNSKFLARTVVVRGRNAGKKVVIVKQFDEGTKANPFPHAIVAGVERAPLKVTKGMGAKKLAKKTKVKPFVKLVNYNHLMPTRYSFDVEPIKTAVSVEALSEPSQREEAKKVVKKVFEERHQAGKNKWFFTKLAF</sequence>
<comment type="similarity">
    <text evidence="1">Belongs to the eukaryotic ribosomal protein eL27 family.</text>
</comment>
<feature type="region of interest" description="Disordered" evidence="14">
    <location>
        <begin position="1"/>
        <end position="24"/>
    </location>
</feature>
<dbReference type="VEuPathDB" id="FungiDB:C5L36_0C07360"/>
<feature type="compositionally biased region" description="Polar residues" evidence="14">
    <location>
        <begin position="550"/>
        <end position="563"/>
    </location>
</feature>
<dbReference type="Gene3D" id="1.10.510.10">
    <property type="entry name" value="Transferase(Phosphotransferase) domain 1"/>
    <property type="match status" value="1"/>
</dbReference>
<dbReference type="FunFam" id="2.30.30.770:FF:000001">
    <property type="entry name" value="60S ribosomal protein L27"/>
    <property type="match status" value="1"/>
</dbReference>
<dbReference type="PROSITE" id="PS50011">
    <property type="entry name" value="PROTEIN_KINASE_DOM"/>
    <property type="match status" value="1"/>
</dbReference>
<accession>A0A1Z8JUZ6</accession>
<dbReference type="InterPro" id="IPR001141">
    <property type="entry name" value="Ribosomal_eL27"/>
</dbReference>
<feature type="compositionally biased region" description="Polar residues" evidence="14">
    <location>
        <begin position="85"/>
        <end position="121"/>
    </location>
</feature>
<dbReference type="CDD" id="cd06090">
    <property type="entry name" value="KOW_RPL27"/>
    <property type="match status" value="1"/>
</dbReference>
<dbReference type="CDD" id="cd05581">
    <property type="entry name" value="STKc_PDK1"/>
    <property type="match status" value="1"/>
</dbReference>
<comment type="caution">
    <text evidence="16">The sequence shown here is derived from an EMBL/GenBank/DDBJ whole genome shotgun (WGS) entry which is preliminary data.</text>
</comment>